<gene>
    <name evidence="3" type="ORF">M5X12_11565</name>
</gene>
<organism evidence="3 4">
    <name type="scientific">Paenibacillus alvei</name>
    <name type="common">Bacillus alvei</name>
    <dbReference type="NCBI Taxonomy" id="44250"/>
    <lineage>
        <taxon>Bacteria</taxon>
        <taxon>Bacillati</taxon>
        <taxon>Bacillota</taxon>
        <taxon>Bacilli</taxon>
        <taxon>Bacillales</taxon>
        <taxon>Paenibacillaceae</taxon>
        <taxon>Paenibacillus</taxon>
    </lineage>
</organism>
<proteinExistence type="predicted"/>
<dbReference type="Gene3D" id="1.10.10.10">
    <property type="entry name" value="Winged helix-like DNA-binding domain superfamily/Winged helix DNA-binding domain"/>
    <property type="match status" value="1"/>
</dbReference>
<feature type="domain" description="HTH marR-type" evidence="2">
    <location>
        <begin position="55"/>
        <end position="92"/>
    </location>
</feature>
<reference evidence="3 4" key="1">
    <citation type="submission" date="2022-05" db="EMBL/GenBank/DDBJ databases">
        <title>Genome Sequencing of Bee-Associated Microbes.</title>
        <authorList>
            <person name="Dunlap C."/>
        </authorList>
    </citation>
    <scope>NUCLEOTIDE SEQUENCE [LARGE SCALE GENOMIC DNA]</scope>
    <source>
        <strain evidence="3 4">NRRL B-04010</strain>
    </source>
</reference>
<accession>A0ABT4GWX0</accession>
<dbReference type="Pfam" id="PF01047">
    <property type="entry name" value="MarR"/>
    <property type="match status" value="1"/>
</dbReference>
<name>A0ABT4GWX0_PAEAL</name>
<feature type="compositionally biased region" description="Basic and acidic residues" evidence="1">
    <location>
        <begin position="146"/>
        <end position="157"/>
    </location>
</feature>
<feature type="region of interest" description="Disordered" evidence="1">
    <location>
        <begin position="118"/>
        <end position="157"/>
    </location>
</feature>
<keyword evidence="4" id="KW-1185">Reference proteome</keyword>
<dbReference type="InterPro" id="IPR000835">
    <property type="entry name" value="HTH_MarR-typ"/>
</dbReference>
<protein>
    <submittedName>
        <fullName evidence="3">MarR family transcriptional regulator</fullName>
    </submittedName>
</protein>
<evidence type="ECO:0000313" key="3">
    <source>
        <dbReference type="EMBL" id="MCY9761212.1"/>
    </source>
</evidence>
<dbReference type="Proteomes" id="UP001527181">
    <property type="component" value="Unassembled WGS sequence"/>
</dbReference>
<evidence type="ECO:0000313" key="4">
    <source>
        <dbReference type="Proteomes" id="UP001527181"/>
    </source>
</evidence>
<dbReference type="InterPro" id="IPR036388">
    <property type="entry name" value="WH-like_DNA-bd_sf"/>
</dbReference>
<evidence type="ECO:0000256" key="1">
    <source>
        <dbReference type="SAM" id="MobiDB-lite"/>
    </source>
</evidence>
<feature type="region of interest" description="Disordered" evidence="1">
    <location>
        <begin position="254"/>
        <end position="274"/>
    </location>
</feature>
<dbReference type="InterPro" id="IPR036390">
    <property type="entry name" value="WH_DNA-bd_sf"/>
</dbReference>
<comment type="caution">
    <text evidence="3">The sequence shown here is derived from an EMBL/GenBank/DDBJ whole genome shotgun (WGS) entry which is preliminary data.</text>
</comment>
<dbReference type="SUPFAM" id="SSF46785">
    <property type="entry name" value="Winged helix' DNA-binding domain"/>
    <property type="match status" value="1"/>
</dbReference>
<dbReference type="EMBL" id="JAMDNP010000021">
    <property type="protein sequence ID" value="MCY9761212.1"/>
    <property type="molecule type" value="Genomic_DNA"/>
</dbReference>
<evidence type="ECO:0000259" key="2">
    <source>
        <dbReference type="Pfam" id="PF01047"/>
    </source>
</evidence>
<sequence>MPNNSFPFPTYSGLLEPQHYKNISTAIWLFLWCISSTTKEVEKDGIVWGIVLGNKPMKLSEISQKFGVNDKTVSRWLDTLEKHEYIRVTRAPHGLIITVKNSKKFSSDKTDKNVRSLENGQTEMSDHPPTDKTNLSDHLGSDQPEMSDHPDKNVRSNKDITKIYNTAAINTGSEFEEVMQAFCRIHGKLDIHVKALDITMMHEMIALGVPTALIIRVMETIFRDRGGKIHSFGYYKDAILEVWEAEKAITTPSPQGTVALGQPPSHHGYRSKQQQQLDELMKIIAEEERHEQSRSGQIASRD</sequence>